<feature type="region of interest" description="Disordered" evidence="1">
    <location>
        <begin position="1"/>
        <end position="42"/>
    </location>
</feature>
<feature type="compositionally biased region" description="Basic and acidic residues" evidence="1">
    <location>
        <begin position="128"/>
        <end position="138"/>
    </location>
</feature>
<evidence type="ECO:0008006" key="4">
    <source>
        <dbReference type="Google" id="ProtNLM"/>
    </source>
</evidence>
<gene>
    <name evidence="2" type="ORF">FNM00_00550</name>
</gene>
<comment type="caution">
    <text evidence="2">The sequence shown here is derived from an EMBL/GenBank/DDBJ whole genome shotgun (WGS) entry which is preliminary data.</text>
</comment>
<proteinExistence type="predicted"/>
<reference evidence="2 3" key="1">
    <citation type="submission" date="2019-07" db="EMBL/GenBank/DDBJ databases">
        <authorList>
            <person name="Zhao L.H."/>
        </authorList>
    </citation>
    <scope>NUCLEOTIDE SEQUENCE [LARGE SCALE GENOMIC DNA]</scope>
    <source>
        <strain evidence="2 3">Co35</strain>
    </source>
</reference>
<dbReference type="Proteomes" id="UP000316988">
    <property type="component" value="Unassembled WGS sequence"/>
</dbReference>
<name>A0A554SP56_9ACTN</name>
<evidence type="ECO:0000313" key="2">
    <source>
        <dbReference type="EMBL" id="TSD68120.1"/>
    </source>
</evidence>
<feature type="region of interest" description="Disordered" evidence="1">
    <location>
        <begin position="128"/>
        <end position="157"/>
    </location>
</feature>
<dbReference type="EMBL" id="VLNT01000001">
    <property type="protein sequence ID" value="TSD68120.1"/>
    <property type="molecule type" value="Genomic_DNA"/>
</dbReference>
<accession>A0A554SP56</accession>
<evidence type="ECO:0000313" key="3">
    <source>
        <dbReference type="Proteomes" id="UP000316988"/>
    </source>
</evidence>
<organism evidence="2 3">
    <name type="scientific">Aeromicrobium piscarium</name>
    <dbReference type="NCBI Taxonomy" id="2590901"/>
    <lineage>
        <taxon>Bacteria</taxon>
        <taxon>Bacillati</taxon>
        <taxon>Actinomycetota</taxon>
        <taxon>Actinomycetes</taxon>
        <taxon>Propionibacteriales</taxon>
        <taxon>Nocardioidaceae</taxon>
        <taxon>Aeromicrobium</taxon>
    </lineage>
</organism>
<dbReference type="AlphaFoldDB" id="A0A554SP56"/>
<evidence type="ECO:0000256" key="1">
    <source>
        <dbReference type="SAM" id="MobiDB-lite"/>
    </source>
</evidence>
<sequence>MARGGHNRSGPQPQEGSARSDSRGYSLTALPAEGYQGAIPRYPLPDANEREIEVWEQAWRTPQACAWSMPSERWRISTVAMWVRVKVECEDPKVPPTRLGQLHRFADQIGMTTAGLAEMGWKVAVDELSERRNSKPADDTEAEEPPQRRMRDTDAQS</sequence>
<dbReference type="OrthoDB" id="3391752at2"/>
<keyword evidence="3" id="KW-1185">Reference proteome</keyword>
<feature type="compositionally biased region" description="Polar residues" evidence="1">
    <location>
        <begin position="9"/>
        <end position="25"/>
    </location>
</feature>
<protein>
    <recommendedName>
        <fullName evidence="4">Terminase small subunit</fullName>
    </recommendedName>
</protein>
<feature type="compositionally biased region" description="Basic and acidic residues" evidence="1">
    <location>
        <begin position="145"/>
        <end position="157"/>
    </location>
</feature>